<gene>
    <name evidence="7" type="ORF">IEE83_32535</name>
</gene>
<comment type="subcellular location">
    <subcellularLocation>
        <location evidence="1">Cell membrane</location>
        <topology evidence="1">Multi-pass membrane protein</topology>
    </subcellularLocation>
</comment>
<evidence type="ECO:0000256" key="5">
    <source>
        <dbReference type="ARBA" id="ARBA00023136"/>
    </source>
</evidence>
<evidence type="ECO:0000256" key="6">
    <source>
        <dbReference type="SAM" id="Phobius"/>
    </source>
</evidence>
<feature type="transmembrane region" description="Helical" evidence="6">
    <location>
        <begin position="94"/>
        <end position="119"/>
    </location>
</feature>
<feature type="transmembrane region" description="Helical" evidence="6">
    <location>
        <begin position="195"/>
        <end position="213"/>
    </location>
</feature>
<evidence type="ECO:0000313" key="8">
    <source>
        <dbReference type="Proteomes" id="UP000634134"/>
    </source>
</evidence>
<dbReference type="Pfam" id="PF01943">
    <property type="entry name" value="Polysacc_synt"/>
    <property type="match status" value="1"/>
</dbReference>
<reference evidence="8" key="1">
    <citation type="submission" date="2023-07" db="EMBL/GenBank/DDBJ databases">
        <title>Dyadobacter sp. nov 'subterranea' isolated from contaminted grondwater.</title>
        <authorList>
            <person name="Szabo I."/>
            <person name="Al-Omari J."/>
            <person name="Szerdahelyi S.G."/>
            <person name="Rado J."/>
        </authorList>
    </citation>
    <scope>NUCLEOTIDE SEQUENCE [LARGE SCALE GENOMIC DNA]</scope>
    <source>
        <strain evidence="8">UP-52</strain>
    </source>
</reference>
<feature type="transmembrane region" description="Helical" evidence="6">
    <location>
        <begin position="24"/>
        <end position="50"/>
    </location>
</feature>
<accession>A0ABR9WM62</accession>
<proteinExistence type="predicted"/>
<feature type="transmembrane region" description="Helical" evidence="6">
    <location>
        <begin position="304"/>
        <end position="327"/>
    </location>
</feature>
<dbReference type="PANTHER" id="PTHR30250:SF11">
    <property type="entry name" value="O-ANTIGEN TRANSPORTER-RELATED"/>
    <property type="match status" value="1"/>
</dbReference>
<feature type="transmembrane region" description="Helical" evidence="6">
    <location>
        <begin position="339"/>
        <end position="358"/>
    </location>
</feature>
<feature type="transmembrane region" description="Helical" evidence="6">
    <location>
        <begin position="62"/>
        <end position="82"/>
    </location>
</feature>
<keyword evidence="5 6" id="KW-0472">Membrane</keyword>
<dbReference type="PANTHER" id="PTHR30250">
    <property type="entry name" value="PST FAMILY PREDICTED COLANIC ACID TRANSPORTER"/>
    <property type="match status" value="1"/>
</dbReference>
<dbReference type="Proteomes" id="UP000634134">
    <property type="component" value="Unassembled WGS sequence"/>
</dbReference>
<feature type="transmembrane region" description="Helical" evidence="6">
    <location>
        <begin position="131"/>
        <end position="148"/>
    </location>
</feature>
<name>A0ABR9WM62_9BACT</name>
<comment type="caution">
    <text evidence="7">The sequence shown here is derived from an EMBL/GenBank/DDBJ whole genome shotgun (WGS) entry which is preliminary data.</text>
</comment>
<sequence>MAISQPIISKLAQYLKSAKLRQIILLYSINVASIPLGILTNMLVTSYLGANAYGDYQFINNIFTFFVVLFTFGFFQAANRAIVTTHKADDIKEIYGATLVITISLSILMSIGLFAYSILDTNIQNKKLDSILQILIPFSWIYLILNYFEVLFQADNKITLLSIVRLVPKVGFLLAVVGIQHFYRDSFYDKVLLIWQFYIGTQIIVYVYTIYKIGPKFSNLINRIKSLWIYNKSFGLDVYWGTVFSVGLSQMTGILISYFGLDNSGVGFFSLAMAFSTPLLFIPNTIATTQYKEFSKSPFIPRKLLLFTASLSIVSLLILWLIIPPFINHFYGASFQPVIYLNFVVSIGIIFHGMADFYNRFLGSHGQGKILRNSSVIVGIVTLIANFSLIPNFGENGAVYARMISGITYFICMLLYYLYYTRAKHDKILQIIKN</sequence>
<evidence type="ECO:0000256" key="1">
    <source>
        <dbReference type="ARBA" id="ARBA00004651"/>
    </source>
</evidence>
<feature type="transmembrane region" description="Helical" evidence="6">
    <location>
        <begin position="265"/>
        <end position="283"/>
    </location>
</feature>
<protein>
    <submittedName>
        <fullName evidence="7">Oligosaccharide flippase family protein</fullName>
    </submittedName>
</protein>
<evidence type="ECO:0000256" key="2">
    <source>
        <dbReference type="ARBA" id="ARBA00022475"/>
    </source>
</evidence>
<evidence type="ECO:0000313" key="7">
    <source>
        <dbReference type="EMBL" id="MBE9466618.1"/>
    </source>
</evidence>
<dbReference type="RefSeq" id="WP_194124903.1">
    <property type="nucleotide sequence ID" value="NZ_JACYGY010000003.1"/>
</dbReference>
<keyword evidence="2" id="KW-1003">Cell membrane</keyword>
<dbReference type="InterPro" id="IPR002797">
    <property type="entry name" value="Polysacc_synth"/>
</dbReference>
<feature type="transmembrane region" description="Helical" evidence="6">
    <location>
        <begin position="370"/>
        <end position="393"/>
    </location>
</feature>
<feature type="transmembrane region" description="Helical" evidence="6">
    <location>
        <begin position="399"/>
        <end position="419"/>
    </location>
</feature>
<dbReference type="InterPro" id="IPR050833">
    <property type="entry name" value="Poly_Biosynth_Transport"/>
</dbReference>
<keyword evidence="3 6" id="KW-0812">Transmembrane</keyword>
<evidence type="ECO:0000256" key="3">
    <source>
        <dbReference type="ARBA" id="ARBA00022692"/>
    </source>
</evidence>
<keyword evidence="4 6" id="KW-1133">Transmembrane helix</keyword>
<feature type="transmembrane region" description="Helical" evidence="6">
    <location>
        <begin position="160"/>
        <end position="183"/>
    </location>
</feature>
<dbReference type="EMBL" id="JACYGY010000003">
    <property type="protein sequence ID" value="MBE9466618.1"/>
    <property type="molecule type" value="Genomic_DNA"/>
</dbReference>
<evidence type="ECO:0000256" key="4">
    <source>
        <dbReference type="ARBA" id="ARBA00022989"/>
    </source>
</evidence>
<feature type="transmembrane region" description="Helical" evidence="6">
    <location>
        <begin position="234"/>
        <end position="259"/>
    </location>
</feature>
<organism evidence="7 8">
    <name type="scientific">Dyadobacter subterraneus</name>
    <dbReference type="NCBI Taxonomy" id="2773304"/>
    <lineage>
        <taxon>Bacteria</taxon>
        <taxon>Pseudomonadati</taxon>
        <taxon>Bacteroidota</taxon>
        <taxon>Cytophagia</taxon>
        <taxon>Cytophagales</taxon>
        <taxon>Spirosomataceae</taxon>
        <taxon>Dyadobacter</taxon>
    </lineage>
</organism>
<keyword evidence="8" id="KW-1185">Reference proteome</keyword>